<comment type="caution">
    <text evidence="3">The sequence shown here is derived from an EMBL/GenBank/DDBJ whole genome shotgun (WGS) entry which is preliminary data.</text>
</comment>
<evidence type="ECO:0000256" key="1">
    <source>
        <dbReference type="SAM" id="Phobius"/>
    </source>
</evidence>
<protein>
    <submittedName>
        <fullName evidence="3">Acyltransferase family protein</fullName>
    </submittedName>
</protein>
<feature type="transmembrane region" description="Helical" evidence="1">
    <location>
        <begin position="306"/>
        <end position="326"/>
    </location>
</feature>
<keyword evidence="3" id="KW-0808">Transferase</keyword>
<keyword evidence="4" id="KW-1185">Reference proteome</keyword>
<dbReference type="InterPro" id="IPR050623">
    <property type="entry name" value="Glucan_succinyl_AcylTrfase"/>
</dbReference>
<gene>
    <name evidence="3" type="ORF">ACFSKV_04905</name>
</gene>
<keyword evidence="1" id="KW-1133">Transmembrane helix</keyword>
<feature type="transmembrane region" description="Helical" evidence="1">
    <location>
        <begin position="12"/>
        <end position="31"/>
    </location>
</feature>
<keyword evidence="3" id="KW-0012">Acyltransferase</keyword>
<dbReference type="Pfam" id="PF01757">
    <property type="entry name" value="Acyl_transf_3"/>
    <property type="match status" value="1"/>
</dbReference>
<proteinExistence type="predicted"/>
<feature type="transmembrane region" description="Helical" evidence="1">
    <location>
        <begin position="82"/>
        <end position="103"/>
    </location>
</feature>
<feature type="transmembrane region" description="Helical" evidence="1">
    <location>
        <begin position="211"/>
        <end position="229"/>
    </location>
</feature>
<reference evidence="4" key="1">
    <citation type="journal article" date="2019" name="Int. J. Syst. Evol. Microbiol.">
        <title>The Global Catalogue of Microorganisms (GCM) 10K type strain sequencing project: providing services to taxonomists for standard genome sequencing and annotation.</title>
        <authorList>
            <consortium name="The Broad Institute Genomics Platform"/>
            <consortium name="The Broad Institute Genome Sequencing Center for Infectious Disease"/>
            <person name="Wu L."/>
            <person name="Ma J."/>
        </authorList>
    </citation>
    <scope>NUCLEOTIDE SEQUENCE [LARGE SCALE GENOMIC DNA]</scope>
    <source>
        <strain evidence="4">KCTC 19812</strain>
    </source>
</reference>
<dbReference type="RefSeq" id="WP_380800772.1">
    <property type="nucleotide sequence ID" value="NZ_JBHUIV010000010.1"/>
</dbReference>
<feature type="transmembrane region" description="Helical" evidence="1">
    <location>
        <begin position="138"/>
        <end position="158"/>
    </location>
</feature>
<feature type="transmembrane region" description="Helical" evidence="1">
    <location>
        <begin position="51"/>
        <end position="70"/>
    </location>
</feature>
<sequence>MRRHDLDWLRVIVFSILIFYHVGMFFVPWDYHLKNNVIYPNLRWPMLFVNQWRLSILFVISGMGTYYALSKKTGLYFIKERIWRLFLPLLIGMIIIVPPQVYFERLSTLEFTGNYFEFWPSKAFLGSYPQGNLSWHHLWFLPYLLLFSLILFPLFMYLRNHEENRFLKIIERLASSRFGLFWLVLPLFMYNSFLAPYFPSTHALVGDWFNLINYITLFFIGFILISIKETFWKTVIQHRKIYLLCGILGFSVLLLIWLLFERSPLIYYLESLVRAFNTWSWIMTIFGFSAVYLNRRNAFLSYSNEAVYPFYILHQKVTITLGYYLMNLDWGLFSKFTLMVFGTFGISLLLYEFGIRRWKFIRPLFGLKKKHSRSDVEIKVVSLSKQSKQTV</sequence>
<dbReference type="PANTHER" id="PTHR36927">
    <property type="entry name" value="BLR4337 PROTEIN"/>
    <property type="match status" value="1"/>
</dbReference>
<dbReference type="InterPro" id="IPR002656">
    <property type="entry name" value="Acyl_transf_3_dom"/>
</dbReference>
<feature type="transmembrane region" description="Helical" evidence="1">
    <location>
        <begin position="332"/>
        <end position="351"/>
    </location>
</feature>
<accession>A0ABW5B5M4</accession>
<evidence type="ECO:0000259" key="2">
    <source>
        <dbReference type="Pfam" id="PF01757"/>
    </source>
</evidence>
<keyword evidence="1" id="KW-0472">Membrane</keyword>
<dbReference type="GO" id="GO:0016746">
    <property type="term" value="F:acyltransferase activity"/>
    <property type="evidence" value="ECO:0007669"/>
    <property type="project" value="UniProtKB-KW"/>
</dbReference>
<name>A0ABW5B5M4_9BACT</name>
<dbReference type="Proteomes" id="UP001597414">
    <property type="component" value="Unassembled WGS sequence"/>
</dbReference>
<dbReference type="PANTHER" id="PTHR36927:SF3">
    <property type="entry name" value="GLUCANS BIOSYNTHESIS PROTEIN C"/>
    <property type="match status" value="1"/>
</dbReference>
<feature type="domain" description="Acyltransferase 3" evidence="2">
    <location>
        <begin position="4"/>
        <end position="351"/>
    </location>
</feature>
<feature type="transmembrane region" description="Helical" evidence="1">
    <location>
        <begin position="179"/>
        <end position="199"/>
    </location>
</feature>
<evidence type="ECO:0000313" key="4">
    <source>
        <dbReference type="Proteomes" id="UP001597414"/>
    </source>
</evidence>
<organism evidence="3 4">
    <name type="scientific">Shivajiella indica</name>
    <dbReference type="NCBI Taxonomy" id="872115"/>
    <lineage>
        <taxon>Bacteria</taxon>
        <taxon>Pseudomonadati</taxon>
        <taxon>Bacteroidota</taxon>
        <taxon>Cytophagia</taxon>
        <taxon>Cytophagales</taxon>
        <taxon>Cyclobacteriaceae</taxon>
        <taxon>Shivajiella</taxon>
    </lineage>
</organism>
<evidence type="ECO:0000313" key="3">
    <source>
        <dbReference type="EMBL" id="MFD2200895.1"/>
    </source>
</evidence>
<feature type="transmembrane region" description="Helical" evidence="1">
    <location>
        <begin position="241"/>
        <end position="260"/>
    </location>
</feature>
<keyword evidence="1" id="KW-0812">Transmembrane</keyword>
<dbReference type="EMBL" id="JBHUIV010000010">
    <property type="protein sequence ID" value="MFD2200895.1"/>
    <property type="molecule type" value="Genomic_DNA"/>
</dbReference>
<feature type="transmembrane region" description="Helical" evidence="1">
    <location>
        <begin position="272"/>
        <end position="294"/>
    </location>
</feature>